<evidence type="ECO:0000313" key="3">
    <source>
        <dbReference type="Proteomes" id="UP000713596"/>
    </source>
</evidence>
<keyword evidence="1" id="KW-0812">Transmembrane</keyword>
<dbReference type="Proteomes" id="UP000713596">
    <property type="component" value="Unassembled WGS sequence"/>
</dbReference>
<reference evidence="2" key="2">
    <citation type="submission" date="2021-04" db="EMBL/GenBank/DDBJ databases">
        <authorList>
            <person name="Gilroy R."/>
        </authorList>
    </citation>
    <scope>NUCLEOTIDE SEQUENCE</scope>
    <source>
        <strain evidence="2">B5_2728</strain>
    </source>
</reference>
<dbReference type="Gene3D" id="1.20.1440.20">
    <property type="entry name" value="LemA-like domain"/>
    <property type="match status" value="1"/>
</dbReference>
<sequence>MKRFFKNWESHLPHVLTQSSVAVLTCIGMLLVGFFAVGGLQLRGYRQQLQDSIFTQQIIQDLDTRADLAANLLTQAKKVDGLKKSSQYKALQNAVEQSVEATQSMEKAKADQKIVQAVADLMSEAQTYQEKNPEQWEQMENLDEDFREVGRLMNQEYQNSEYSQKAKAFNDMLQDVPTDLLRHIWNVNPLVIVEVKS</sequence>
<accession>A0A948WQE0</accession>
<reference evidence="2" key="1">
    <citation type="journal article" date="2021" name="PeerJ">
        <title>Extensive microbial diversity within the chicken gut microbiome revealed by metagenomics and culture.</title>
        <authorList>
            <person name="Gilroy R."/>
            <person name="Ravi A."/>
            <person name="Getino M."/>
            <person name="Pursley I."/>
            <person name="Horton D.L."/>
            <person name="Alikhan N.F."/>
            <person name="Baker D."/>
            <person name="Gharbi K."/>
            <person name="Hall N."/>
            <person name="Watson M."/>
            <person name="Adriaenssens E.M."/>
            <person name="Foster-Nyarko E."/>
            <person name="Jarju S."/>
            <person name="Secka A."/>
            <person name="Antonio M."/>
            <person name="Oren A."/>
            <person name="Chaudhuri R.R."/>
            <person name="La Ragione R."/>
            <person name="Hildebrand F."/>
            <person name="Pallen M.J."/>
        </authorList>
    </citation>
    <scope>NUCLEOTIDE SEQUENCE</scope>
    <source>
        <strain evidence="2">B5_2728</strain>
    </source>
</reference>
<evidence type="ECO:0008006" key="4">
    <source>
        <dbReference type="Google" id="ProtNLM"/>
    </source>
</evidence>
<keyword evidence="1" id="KW-0472">Membrane</keyword>
<proteinExistence type="predicted"/>
<evidence type="ECO:0000313" key="2">
    <source>
        <dbReference type="EMBL" id="MBU3805420.1"/>
    </source>
</evidence>
<dbReference type="InterPro" id="IPR023353">
    <property type="entry name" value="LemA-like_dom_sf"/>
</dbReference>
<organism evidence="2 3">
    <name type="scientific">Candidatus Allofournierella pullistercoris</name>
    <dbReference type="NCBI Taxonomy" id="2838597"/>
    <lineage>
        <taxon>Bacteria</taxon>
        <taxon>Bacillati</taxon>
        <taxon>Bacillota</taxon>
        <taxon>Clostridia</taxon>
        <taxon>Eubacteriales</taxon>
        <taxon>Oscillospiraceae</taxon>
        <taxon>Allofournierella</taxon>
    </lineage>
</organism>
<protein>
    <recommendedName>
        <fullName evidence="4">LemA family protein</fullName>
    </recommendedName>
</protein>
<feature type="transmembrane region" description="Helical" evidence="1">
    <location>
        <begin position="20"/>
        <end position="40"/>
    </location>
</feature>
<name>A0A948WQE0_9FIRM</name>
<evidence type="ECO:0000256" key="1">
    <source>
        <dbReference type="SAM" id="Phobius"/>
    </source>
</evidence>
<keyword evidence="1" id="KW-1133">Transmembrane helix</keyword>
<dbReference type="EMBL" id="JAHLFP010000006">
    <property type="protein sequence ID" value="MBU3805420.1"/>
    <property type="molecule type" value="Genomic_DNA"/>
</dbReference>
<gene>
    <name evidence="2" type="ORF">H9882_00745</name>
</gene>
<dbReference type="AlphaFoldDB" id="A0A948WQE0"/>
<comment type="caution">
    <text evidence="2">The sequence shown here is derived from an EMBL/GenBank/DDBJ whole genome shotgun (WGS) entry which is preliminary data.</text>
</comment>